<dbReference type="InterPro" id="IPR001841">
    <property type="entry name" value="Znf_RING"/>
</dbReference>
<dbReference type="GO" id="GO:0004842">
    <property type="term" value="F:ubiquitin-protein transferase activity"/>
    <property type="evidence" value="ECO:0007669"/>
    <property type="project" value="TreeGrafter"/>
</dbReference>
<dbReference type="EMBL" id="CDMY01000424">
    <property type="protein sequence ID" value="CEM11759.1"/>
    <property type="molecule type" value="Genomic_DNA"/>
</dbReference>
<keyword evidence="2 4" id="KW-0863">Zinc-finger</keyword>
<dbReference type="GO" id="GO:0008270">
    <property type="term" value="F:zinc ion binding"/>
    <property type="evidence" value="ECO:0007669"/>
    <property type="project" value="UniProtKB-KW"/>
</dbReference>
<evidence type="ECO:0000256" key="6">
    <source>
        <dbReference type="SAM" id="MobiDB-lite"/>
    </source>
</evidence>
<sequence>MSTETNAEELSADSPTADSNGADNRGDASQQEQPQQRHVCMSAHPAEEGSGGSGRPGDESYGSGPGDRTESASSAPLPASSHRERTPATDSDDMSELLSSNPPIGIQCPQIPSEAIDTYQSQQQPQPSVQRDQSMQLIPIPSPAADVSAVGSGSGLMGGAGHSGGSGEDDITVDATSYGSRQPSPAFDLFACTQQQQAANLTRSIDPSPIAAATASADRQPAGPSRPFPPSTPSPITPDQQHTANTRKGQTSGSDAVAIVSLAADALLASDIGPFVSHVEKLTTSLPDNDPAVKGLVRSLAEKDKARRQQGRGGLAGCIVSIFTDSSKPSHQSAATRFLNRLCQAGYPFGVEWLPLFGVLVEATAGRLTVPDREFMTAASVLLSESIPVTAKDMGAFQQHMFCHIDVLVDTLVTSCDQVIVWRAFELIGIIFRDARRGFPSHPGVLVSMYCSLSASPAALGKMAAVLKDHPTAEQPAGAVSRFLNVPVAMAECGYCERVAQAGFLSASMSILQSRRLIKDGLHGRAVVTASVHLLNLILARNSYASCEGLSEVMCSMLSWFVTLDISLLASSARGVSFISIVMGILDSLASYCNRQLMSGKAKDNPIVECVLQVDISALSGPPTAASQDSLIQEILDFFAKFRRRKLPIDRWVSSQHDPHREAARRQNEHNRLVCCLSDKGVLRTIYQLVGPLHFTVAQVAMLAASCQSLLDALCPVRSTDRISSYANRELLALHASISVSKQNRLVAALAGWECSPTADDISDLIGFLEGAERLMTLRLMYANLNQLPDDECAQLAEAIGRLPSLATLHLEDGDLSRAFIDRLSALLKAQPERDGKGDSSSESASPPPPSSRDVTCTHSTSSAALPAGLAEDCQRTIEAGRDDKKERPFTTLRYGRRTGNETTEHSLRPLGVYSWMIISLCRMSFNSSLNLLEGLCGRSFESLSLLEMVLAKSEGESDRYDELQRVLERLFATIACTWLCLSFCSVAGLSLPAVEFIVMSSATAGLKTNPNRRTLKYMGLPATAKTIEPFLQLALKDLTLSCLSLSSRVPLGKLISQQFLSSGDFASLVQGAVTRAHDERESELRAARAVKERQWAADDARLLPAADAAEEDRRMAAREKRDEGLLAEEKEIRSSPPFLLDLRNVPLADTSTSRVLIPKKDLQVIEDMNKEYKFRRSVIDTSLDSVGWPLTPLRRSLCRALVRSYDPISPLVWAQTVTSKGPSLLLLYFESLSHNNRRPDSTFGFQNHFSVTAADLPMYRDCVRELEALKDAPAISSITQEDVDAAHTALTEAVSLVNQQDSTGQEQETVHLATWFEKQKRVAVIDNLLATLQTKLNDLKGQRDKAALSKAGKKGNDTNSLDNRIASLAEQINKNTAARAEVVREIDELQRMVTGGGPAVEDQPKSRCDVVREELREKLESRKKVKAKKERRMKRQSDKEPDSAKMAAEEAAARKNEKDLLRSIGEQVSDETSPSIAADGSPYVREGEADGGLELVDSEPSSSPLCAPAIAAGACAAGVSAASGSLVPPMAPSMPPLPDGGCDSDDLLSADCASEDGGGGDGLAGQRAGQTDGGAARVVDDGCVSGGEEAEAMRARIAELEAELMRRDRQSGATRRESMEREAGLQQQLHAAQQETHANRQEILAARQESERLREAQMAGEQTVADTLAANERLQADMRQANADRQQLSQQHQRLTNDIDRERSLREQQAAQMGQLQHHFDRHKRAAAEREASLTHQNTSQAQEIASLTEANRALQADIDQLRSNQIDRLSETFNGLTTADEFSGFAMQLADRQTALGNEQSQLQSLERRAQQAAQQRRETELRQQMRQEMQQSNQRTREEVTDRQVCQERERSVVLRPCNHFCICQHCAQTMQPRHCPLCRQAFTGWSPAIFS</sequence>
<feature type="compositionally biased region" description="Basic and acidic residues" evidence="6">
    <location>
        <begin position="1608"/>
        <end position="1624"/>
    </location>
</feature>
<feature type="compositionally biased region" description="Acidic residues" evidence="6">
    <location>
        <begin position="1"/>
        <end position="11"/>
    </location>
</feature>
<evidence type="ECO:0000313" key="9">
    <source>
        <dbReference type="Proteomes" id="UP000041254"/>
    </source>
</evidence>
<feature type="region of interest" description="Disordered" evidence="6">
    <location>
        <begin position="212"/>
        <end position="252"/>
    </location>
</feature>
<evidence type="ECO:0000256" key="1">
    <source>
        <dbReference type="ARBA" id="ARBA00022723"/>
    </source>
</evidence>
<feature type="compositionally biased region" description="Polar residues" evidence="6">
    <location>
        <begin position="239"/>
        <end position="252"/>
    </location>
</feature>
<dbReference type="PROSITE" id="PS50089">
    <property type="entry name" value="ZF_RING_2"/>
    <property type="match status" value="1"/>
</dbReference>
<feature type="compositionally biased region" description="Low complexity" evidence="6">
    <location>
        <begin position="120"/>
        <end position="134"/>
    </location>
</feature>
<dbReference type="PhylomeDB" id="A0A0G4FFA6"/>
<dbReference type="Pfam" id="PF13920">
    <property type="entry name" value="zf-C3HC4_3"/>
    <property type="match status" value="1"/>
</dbReference>
<evidence type="ECO:0000256" key="4">
    <source>
        <dbReference type="PROSITE-ProRule" id="PRU00175"/>
    </source>
</evidence>
<feature type="compositionally biased region" description="Basic and acidic residues" evidence="6">
    <location>
        <begin position="1436"/>
        <end position="1462"/>
    </location>
</feature>
<dbReference type="OrthoDB" id="20534at2759"/>
<feature type="region of interest" description="Disordered" evidence="6">
    <location>
        <begin position="1531"/>
        <end position="1576"/>
    </location>
</feature>
<evidence type="ECO:0000256" key="5">
    <source>
        <dbReference type="SAM" id="Coils"/>
    </source>
</evidence>
<dbReference type="CDD" id="cd16649">
    <property type="entry name" value="mRING-HC-C3HC5_CGRF1-like"/>
    <property type="match status" value="1"/>
</dbReference>
<feature type="compositionally biased region" description="Gly residues" evidence="6">
    <location>
        <begin position="152"/>
        <end position="166"/>
    </location>
</feature>
<evidence type="ECO:0000256" key="3">
    <source>
        <dbReference type="ARBA" id="ARBA00022833"/>
    </source>
</evidence>
<dbReference type="InParanoid" id="A0A0G4FFA6"/>
<feature type="compositionally biased region" description="Polar residues" evidence="6">
    <location>
        <begin position="13"/>
        <end position="36"/>
    </location>
</feature>
<reference evidence="8 9" key="1">
    <citation type="submission" date="2014-11" db="EMBL/GenBank/DDBJ databases">
        <authorList>
            <person name="Zhu J."/>
            <person name="Qi W."/>
            <person name="Song R."/>
        </authorList>
    </citation>
    <scope>NUCLEOTIDE SEQUENCE [LARGE SCALE GENOMIC DNA]</scope>
</reference>
<evidence type="ECO:0000313" key="8">
    <source>
        <dbReference type="EMBL" id="CEM11759.1"/>
    </source>
</evidence>
<evidence type="ECO:0000256" key="2">
    <source>
        <dbReference type="ARBA" id="ARBA00022771"/>
    </source>
</evidence>
<feature type="coiled-coil region" evidence="5">
    <location>
        <begin position="1791"/>
        <end position="1838"/>
    </location>
</feature>
<feature type="region of interest" description="Disordered" evidence="6">
    <location>
        <begin position="831"/>
        <end position="859"/>
    </location>
</feature>
<dbReference type="InterPro" id="IPR013083">
    <property type="entry name" value="Znf_RING/FYVE/PHD"/>
</dbReference>
<gene>
    <name evidence="8" type="ORF">Vbra_15204</name>
</gene>
<dbReference type="VEuPathDB" id="CryptoDB:Vbra_15204"/>
<feature type="region of interest" description="Disordered" evidence="6">
    <location>
        <begin position="1608"/>
        <end position="1639"/>
    </location>
</feature>
<keyword evidence="3" id="KW-0862">Zinc</keyword>
<keyword evidence="5" id="KW-0175">Coiled coil</keyword>
<dbReference type="SUPFAM" id="SSF57850">
    <property type="entry name" value="RING/U-box"/>
    <property type="match status" value="1"/>
</dbReference>
<feature type="compositionally biased region" description="Pro residues" evidence="6">
    <location>
        <begin position="224"/>
        <end position="236"/>
    </location>
</feature>
<proteinExistence type="predicted"/>
<accession>A0A0G4FFA6</accession>
<protein>
    <recommendedName>
        <fullName evidence="7">RING-type domain-containing protein</fullName>
    </recommendedName>
</protein>
<keyword evidence="1" id="KW-0479">Metal-binding</keyword>
<feature type="compositionally biased region" description="Basic residues" evidence="6">
    <location>
        <begin position="1424"/>
        <end position="1435"/>
    </location>
</feature>
<dbReference type="PANTHER" id="PTHR12183:SF32">
    <property type="entry name" value="MITOCHONDRIAL E3 UBIQUITIN PROTEIN LIGASE 1"/>
    <property type="match status" value="1"/>
</dbReference>
<keyword evidence="9" id="KW-1185">Reference proteome</keyword>
<organism evidence="8 9">
    <name type="scientific">Vitrella brassicaformis (strain CCMP3155)</name>
    <dbReference type="NCBI Taxonomy" id="1169540"/>
    <lineage>
        <taxon>Eukaryota</taxon>
        <taxon>Sar</taxon>
        <taxon>Alveolata</taxon>
        <taxon>Colpodellida</taxon>
        <taxon>Vitrellaceae</taxon>
        <taxon>Vitrella</taxon>
    </lineage>
</organism>
<name>A0A0G4FFA6_VITBC</name>
<feature type="compositionally biased region" description="Low complexity" evidence="6">
    <location>
        <begin position="1625"/>
        <end position="1637"/>
    </location>
</feature>
<feature type="compositionally biased region" description="Basic and acidic residues" evidence="6">
    <location>
        <begin position="831"/>
        <end position="840"/>
    </location>
</feature>
<dbReference type="InterPro" id="IPR051652">
    <property type="entry name" value="MDM2_MDM4_MUL1"/>
</dbReference>
<feature type="region of interest" description="Disordered" evidence="6">
    <location>
        <begin position="1422"/>
        <end position="1489"/>
    </location>
</feature>
<dbReference type="GO" id="GO:0016567">
    <property type="term" value="P:protein ubiquitination"/>
    <property type="evidence" value="ECO:0007669"/>
    <property type="project" value="TreeGrafter"/>
</dbReference>
<dbReference type="Proteomes" id="UP000041254">
    <property type="component" value="Unassembled WGS sequence"/>
</dbReference>
<dbReference type="Gene3D" id="3.30.40.10">
    <property type="entry name" value="Zinc/RING finger domain, C3HC4 (zinc finger)"/>
    <property type="match status" value="1"/>
</dbReference>
<evidence type="ECO:0000259" key="7">
    <source>
        <dbReference type="PROSITE" id="PS50089"/>
    </source>
</evidence>
<feature type="coiled-coil region" evidence="5">
    <location>
        <begin position="1665"/>
        <end position="1706"/>
    </location>
</feature>
<feature type="domain" description="RING-type" evidence="7">
    <location>
        <begin position="1848"/>
        <end position="1883"/>
    </location>
</feature>
<feature type="compositionally biased region" description="Low complexity" evidence="6">
    <location>
        <begin position="71"/>
        <end position="80"/>
    </location>
</feature>
<dbReference type="PANTHER" id="PTHR12183">
    <property type="entry name" value="MITOCHONDRIAL UBIQUITIN LIGASE ACTIVATOR OF NFKB 1"/>
    <property type="match status" value="1"/>
</dbReference>
<feature type="region of interest" description="Disordered" evidence="6">
    <location>
        <begin position="1"/>
        <end position="180"/>
    </location>
</feature>